<sequence length="296" mass="34306">MTAVEPYTFAFDTRTAMIDPLSPLSIARCARCQLPFASGEFFVSTGSKTWHNECFRIDPLSPLSIARCARCQLPFASGEFFVSTGSKTWHNECFRCAQCFCSLLDDLHFLVEGRNYCEHDFKALYAPSCAKCGDFIMGRVIKAANSSWHPQCLRCEQCSKQLENDGVWHHAGRIELNEKARIYNDQLYCPRCYDYLLKVCSACRRPIDDERSVFALGKHWHTDHFLCAKCEKPFYGSKHYEKRERAYCESCYKKHFLCAKCEKPFYGSKHYEKRERAYCESCYKKVIPIVKLFAVS</sequence>
<dbReference type="GO" id="GO:0005911">
    <property type="term" value="C:cell-cell junction"/>
    <property type="evidence" value="ECO:0007669"/>
    <property type="project" value="TreeGrafter"/>
</dbReference>
<dbReference type="GO" id="GO:0098609">
    <property type="term" value="P:cell-cell adhesion"/>
    <property type="evidence" value="ECO:0007669"/>
    <property type="project" value="TreeGrafter"/>
</dbReference>
<evidence type="ECO:0000313" key="7">
    <source>
        <dbReference type="Proteomes" id="UP000036681"/>
    </source>
</evidence>
<dbReference type="CDD" id="cd09334">
    <property type="entry name" value="LIM4_PINCH"/>
    <property type="match status" value="1"/>
</dbReference>
<dbReference type="GO" id="GO:0046872">
    <property type="term" value="F:metal ion binding"/>
    <property type="evidence" value="ECO:0007669"/>
    <property type="project" value="UniProtKB-KW"/>
</dbReference>
<protein>
    <submittedName>
        <fullName evidence="8">LIM domain-containing protein</fullName>
    </submittedName>
</protein>
<dbReference type="SMART" id="SM00132">
    <property type="entry name" value="LIM"/>
    <property type="match status" value="3"/>
</dbReference>
<evidence type="ECO:0000256" key="4">
    <source>
        <dbReference type="ARBA" id="ARBA00037833"/>
    </source>
</evidence>
<evidence type="ECO:0000256" key="1">
    <source>
        <dbReference type="ARBA" id="ARBA00022723"/>
    </source>
</evidence>
<dbReference type="GO" id="GO:0045216">
    <property type="term" value="P:cell-cell junction organization"/>
    <property type="evidence" value="ECO:0007669"/>
    <property type="project" value="TreeGrafter"/>
</dbReference>
<evidence type="ECO:0000256" key="5">
    <source>
        <dbReference type="PROSITE-ProRule" id="PRU00125"/>
    </source>
</evidence>
<dbReference type="PANTHER" id="PTHR24210:SF7">
    <property type="entry name" value="LIM DOMAIN-CONTAINING PROTEIN PIN-2"/>
    <property type="match status" value="1"/>
</dbReference>
<keyword evidence="7" id="KW-1185">Reference proteome</keyword>
<dbReference type="Gene3D" id="2.10.110.10">
    <property type="entry name" value="Cysteine Rich Protein"/>
    <property type="match status" value="5"/>
</dbReference>
<dbReference type="InterPro" id="IPR001781">
    <property type="entry name" value="Znf_LIM"/>
</dbReference>
<evidence type="ECO:0000256" key="3">
    <source>
        <dbReference type="ARBA" id="ARBA00023038"/>
    </source>
</evidence>
<evidence type="ECO:0000259" key="6">
    <source>
        <dbReference type="PROSITE" id="PS50023"/>
    </source>
</evidence>
<dbReference type="WBParaSite" id="ALUE_0001142001-mRNA-1">
    <property type="protein sequence ID" value="ALUE_0001142001-mRNA-1"/>
    <property type="gene ID" value="ALUE_0001142001"/>
</dbReference>
<reference evidence="8" key="1">
    <citation type="submission" date="2017-02" db="UniProtKB">
        <authorList>
            <consortium name="WormBaseParasite"/>
        </authorList>
    </citation>
    <scope>IDENTIFICATION</scope>
</reference>
<dbReference type="Pfam" id="PF00412">
    <property type="entry name" value="LIM"/>
    <property type="match status" value="3"/>
</dbReference>
<dbReference type="Proteomes" id="UP000036681">
    <property type="component" value="Unplaced"/>
</dbReference>
<organism evidence="7 8">
    <name type="scientific">Ascaris lumbricoides</name>
    <name type="common">Giant roundworm</name>
    <dbReference type="NCBI Taxonomy" id="6252"/>
    <lineage>
        <taxon>Eukaryota</taxon>
        <taxon>Metazoa</taxon>
        <taxon>Ecdysozoa</taxon>
        <taxon>Nematoda</taxon>
        <taxon>Chromadorea</taxon>
        <taxon>Rhabditida</taxon>
        <taxon>Spirurina</taxon>
        <taxon>Ascaridomorpha</taxon>
        <taxon>Ascaridoidea</taxon>
        <taxon>Ascarididae</taxon>
        <taxon>Ascaris</taxon>
    </lineage>
</organism>
<accession>A0A0M3I3Y5</accession>
<evidence type="ECO:0000313" key="8">
    <source>
        <dbReference type="WBParaSite" id="ALUE_0001142001-mRNA-1"/>
    </source>
</evidence>
<dbReference type="GO" id="GO:0031430">
    <property type="term" value="C:M band"/>
    <property type="evidence" value="ECO:0007669"/>
    <property type="project" value="UniProtKB-SubCell"/>
</dbReference>
<dbReference type="PROSITE" id="PS50023">
    <property type="entry name" value="LIM_DOMAIN_2"/>
    <property type="match status" value="2"/>
</dbReference>
<evidence type="ECO:0000256" key="2">
    <source>
        <dbReference type="ARBA" id="ARBA00022833"/>
    </source>
</evidence>
<dbReference type="GO" id="GO:1900026">
    <property type="term" value="P:positive regulation of substrate adhesion-dependent cell spreading"/>
    <property type="evidence" value="ECO:0007669"/>
    <property type="project" value="TreeGrafter"/>
</dbReference>
<comment type="subcellular location">
    <subcellularLocation>
        <location evidence="4">Cytoplasm</location>
        <location evidence="4">Myofibril</location>
        <location evidence="4">Sarcomere</location>
        <location evidence="4">M line</location>
    </subcellularLocation>
</comment>
<dbReference type="FunFam" id="2.10.110.10:FF:000009">
    <property type="entry name" value="Paxillin isoform 1"/>
    <property type="match status" value="1"/>
</dbReference>
<dbReference type="SUPFAM" id="SSF57716">
    <property type="entry name" value="Glucocorticoid receptor-like (DNA-binding domain)"/>
    <property type="match status" value="5"/>
</dbReference>
<dbReference type="GO" id="GO:2001046">
    <property type="term" value="P:positive regulation of integrin-mediated signaling pathway"/>
    <property type="evidence" value="ECO:0007669"/>
    <property type="project" value="TreeGrafter"/>
</dbReference>
<feature type="domain" description="LIM zinc-binding" evidence="6">
    <location>
        <begin position="66"/>
        <end position="127"/>
    </location>
</feature>
<dbReference type="GO" id="GO:0005925">
    <property type="term" value="C:focal adhesion"/>
    <property type="evidence" value="ECO:0007669"/>
    <property type="project" value="TreeGrafter"/>
</dbReference>
<dbReference type="InterPro" id="IPR017351">
    <property type="entry name" value="PINCH-1-4-like"/>
</dbReference>
<dbReference type="AlphaFoldDB" id="A0A0M3I3Y5"/>
<keyword evidence="3 5" id="KW-0440">LIM domain</keyword>
<keyword evidence="1 5" id="KW-0479">Metal-binding</keyword>
<feature type="domain" description="LIM zinc-binding" evidence="6">
    <location>
        <begin position="198"/>
        <end position="258"/>
    </location>
</feature>
<dbReference type="PANTHER" id="PTHR24210">
    <property type="entry name" value="LIM DOMAIN-CONTAINING PROTEIN"/>
    <property type="match status" value="1"/>
</dbReference>
<dbReference type="PROSITE" id="PS00478">
    <property type="entry name" value="LIM_DOMAIN_1"/>
    <property type="match status" value="2"/>
</dbReference>
<proteinExistence type="predicted"/>
<dbReference type="CDD" id="cd08368">
    <property type="entry name" value="LIM"/>
    <property type="match status" value="1"/>
</dbReference>
<name>A0A0M3I3Y5_ASCLU</name>
<keyword evidence="2 5" id="KW-0862">Zinc</keyword>
<dbReference type="GO" id="GO:0055120">
    <property type="term" value="C:striated muscle dense body"/>
    <property type="evidence" value="ECO:0007669"/>
    <property type="project" value="UniProtKB-ARBA"/>
</dbReference>